<evidence type="ECO:0000313" key="1">
    <source>
        <dbReference type="EMBL" id="CAF1043251.1"/>
    </source>
</evidence>
<dbReference type="AlphaFoldDB" id="A0A814JVY6"/>
<proteinExistence type="predicted"/>
<organism evidence="1 3">
    <name type="scientific">Rotaria sordida</name>
    <dbReference type="NCBI Taxonomy" id="392033"/>
    <lineage>
        <taxon>Eukaryota</taxon>
        <taxon>Metazoa</taxon>
        <taxon>Spiralia</taxon>
        <taxon>Gnathifera</taxon>
        <taxon>Rotifera</taxon>
        <taxon>Eurotatoria</taxon>
        <taxon>Bdelloidea</taxon>
        <taxon>Philodinida</taxon>
        <taxon>Philodinidae</taxon>
        <taxon>Rotaria</taxon>
    </lineage>
</organism>
<sequence length="121" mass="13927">FKNCCKSKLTSYYYKLIKDSKHCIVGLETTYRDGLELITTYFVEKTLDGETILLSKQLMKQANVIVISENNTIEDEQIDEKHLDISNENEDDDKQTSVKEILKTSYVSEGNVVRCVTESFD</sequence>
<accession>A0A814JVY6</accession>
<dbReference type="Proteomes" id="UP000663870">
    <property type="component" value="Unassembled WGS sequence"/>
</dbReference>
<evidence type="ECO:0000313" key="3">
    <source>
        <dbReference type="Proteomes" id="UP000663854"/>
    </source>
</evidence>
<evidence type="ECO:0000313" key="2">
    <source>
        <dbReference type="EMBL" id="CAF1197463.1"/>
    </source>
</evidence>
<name>A0A814JVY6_9BILA</name>
<dbReference type="EMBL" id="CAJNOH010000447">
    <property type="protein sequence ID" value="CAF1043251.1"/>
    <property type="molecule type" value="Genomic_DNA"/>
</dbReference>
<evidence type="ECO:0000313" key="4">
    <source>
        <dbReference type="Proteomes" id="UP000663870"/>
    </source>
</evidence>
<comment type="caution">
    <text evidence="1">The sequence shown here is derived from an EMBL/GenBank/DDBJ whole genome shotgun (WGS) entry which is preliminary data.</text>
</comment>
<protein>
    <submittedName>
        <fullName evidence="1">Uncharacterized protein</fullName>
    </submittedName>
</protein>
<feature type="non-terminal residue" evidence="1">
    <location>
        <position position="1"/>
    </location>
</feature>
<gene>
    <name evidence="2" type="ORF">JXQ802_LOCUS24227</name>
    <name evidence="1" type="ORF">PYM288_LOCUS16756</name>
</gene>
<dbReference type="EMBL" id="CAJNOL010000781">
    <property type="protein sequence ID" value="CAF1197463.1"/>
    <property type="molecule type" value="Genomic_DNA"/>
</dbReference>
<keyword evidence="4" id="KW-1185">Reference proteome</keyword>
<reference evidence="1" key="1">
    <citation type="submission" date="2021-02" db="EMBL/GenBank/DDBJ databases">
        <authorList>
            <person name="Nowell W R."/>
        </authorList>
    </citation>
    <scope>NUCLEOTIDE SEQUENCE</scope>
</reference>
<dbReference type="Proteomes" id="UP000663854">
    <property type="component" value="Unassembled WGS sequence"/>
</dbReference>